<dbReference type="InterPro" id="IPR000801">
    <property type="entry name" value="Esterase-like"/>
</dbReference>
<dbReference type="AlphaFoldDB" id="A0A9X1JRQ8"/>
<sequence>MKKTILTLLVCVLYLPLSAQITYDEISSSELNTVRQLKIKLPKNYDPSSGIMYPLIIVFDGDYLFEPIVGQVHFQTYFDDMPSSIIVGVIQGSERRYDGYCDEVTGLPKESGLRFHNFVAQELIPYLDGKYNTSKFRVAVGHDLMGNFINSYLFKEDPLFNAYVCISPDLAGTVRDYLGKRLEFFKDDIFYYMATSDKDLPYIRDAVLSANSQISEVKNQYLTYYFDDFKGDTHYTLVNGAIAKSFDKIFQLYQPLREKELEEKVLSYEGTLDKYLVDRYDRIEDLFGIKKPITEEEFEKTVKVAEQRSDLESLEKIGKLAKKLNPESVLGNHYLALHAEKAEDIKKAIKLYEASLTLEETDLIVYDFIESKLEELRSTIELGELEKELEKEKRKIEKEEKKAEAKAKKEAKKNDDN</sequence>
<keyword evidence="2" id="KW-0732">Signal</keyword>
<feature type="signal peptide" evidence="2">
    <location>
        <begin position="1"/>
        <end position="19"/>
    </location>
</feature>
<dbReference type="PANTHER" id="PTHR48098:SF3">
    <property type="entry name" value="IRON(III) ENTEROBACTIN ESTERASE"/>
    <property type="match status" value="1"/>
</dbReference>
<feature type="chain" id="PRO_5040934968" evidence="2">
    <location>
        <begin position="20"/>
        <end position="417"/>
    </location>
</feature>
<evidence type="ECO:0000313" key="4">
    <source>
        <dbReference type="Proteomes" id="UP001138894"/>
    </source>
</evidence>
<dbReference type="Proteomes" id="UP001138894">
    <property type="component" value="Unassembled WGS sequence"/>
</dbReference>
<dbReference type="EMBL" id="JAGSPD010000004">
    <property type="protein sequence ID" value="MBV7268837.1"/>
    <property type="molecule type" value="Genomic_DNA"/>
</dbReference>
<reference evidence="3" key="1">
    <citation type="submission" date="2021-04" db="EMBL/GenBank/DDBJ databases">
        <authorList>
            <person name="Pira H."/>
            <person name="Risdian C."/>
            <person name="Wink J."/>
        </authorList>
    </citation>
    <scope>NUCLEOTIDE SEQUENCE</scope>
    <source>
        <strain evidence="3">WHY3</strain>
    </source>
</reference>
<dbReference type="Pfam" id="PF00756">
    <property type="entry name" value="Esterase"/>
    <property type="match status" value="1"/>
</dbReference>
<feature type="region of interest" description="Disordered" evidence="1">
    <location>
        <begin position="393"/>
        <end position="417"/>
    </location>
</feature>
<evidence type="ECO:0000256" key="1">
    <source>
        <dbReference type="SAM" id="MobiDB-lite"/>
    </source>
</evidence>
<accession>A0A9X1JRQ8</accession>
<evidence type="ECO:0000313" key="3">
    <source>
        <dbReference type="EMBL" id="MBV7268837.1"/>
    </source>
</evidence>
<organism evidence="3 4">
    <name type="scientific">Winogradskyella luteola</name>
    <dbReference type="NCBI Taxonomy" id="2828330"/>
    <lineage>
        <taxon>Bacteria</taxon>
        <taxon>Pseudomonadati</taxon>
        <taxon>Bacteroidota</taxon>
        <taxon>Flavobacteriia</taxon>
        <taxon>Flavobacteriales</taxon>
        <taxon>Flavobacteriaceae</taxon>
        <taxon>Winogradskyella</taxon>
    </lineage>
</organism>
<protein>
    <submittedName>
        <fullName evidence="3">Esterase</fullName>
    </submittedName>
</protein>
<keyword evidence="4" id="KW-1185">Reference proteome</keyword>
<proteinExistence type="predicted"/>
<dbReference type="RefSeq" id="WP_218545382.1">
    <property type="nucleotide sequence ID" value="NZ_JAGSPD010000004.1"/>
</dbReference>
<dbReference type="InterPro" id="IPR050583">
    <property type="entry name" value="Mycobacterial_A85_antigen"/>
</dbReference>
<gene>
    <name evidence="3" type="ORF">KCG49_06530</name>
</gene>
<name>A0A9X1JRQ8_9FLAO</name>
<evidence type="ECO:0000256" key="2">
    <source>
        <dbReference type="SAM" id="SignalP"/>
    </source>
</evidence>
<comment type="caution">
    <text evidence="3">The sequence shown here is derived from an EMBL/GenBank/DDBJ whole genome shotgun (WGS) entry which is preliminary data.</text>
</comment>
<dbReference type="PANTHER" id="PTHR48098">
    <property type="entry name" value="ENTEROCHELIN ESTERASE-RELATED"/>
    <property type="match status" value="1"/>
</dbReference>